<dbReference type="PIRSF" id="PIRSF001488">
    <property type="entry name" value="Tdi_protein"/>
    <property type="match status" value="1"/>
</dbReference>
<keyword evidence="4 7" id="KW-0574">Periplasm</keyword>
<evidence type="ECO:0000256" key="2">
    <source>
        <dbReference type="ARBA" id="ARBA00005791"/>
    </source>
</evidence>
<evidence type="ECO:0000256" key="3">
    <source>
        <dbReference type="ARBA" id="ARBA00022729"/>
    </source>
</evidence>
<keyword evidence="3 9" id="KW-0732">Signal</keyword>
<proteinExistence type="inferred from homology"/>
<dbReference type="GO" id="GO:0042597">
    <property type="term" value="C:periplasmic space"/>
    <property type="evidence" value="ECO:0007669"/>
    <property type="project" value="UniProtKB-SubCell"/>
</dbReference>
<dbReference type="InterPro" id="IPR050824">
    <property type="entry name" value="Thiol_disulfide_DsbA"/>
</dbReference>
<name>A0A9E2NS59_9GAMM</name>
<dbReference type="AlphaFoldDB" id="A0A9E2NS59"/>
<keyword evidence="5 7" id="KW-1015">Disulfide bond</keyword>
<dbReference type="InterPro" id="IPR023205">
    <property type="entry name" value="DsbA/DsbL"/>
</dbReference>
<evidence type="ECO:0000313" key="11">
    <source>
        <dbReference type="EMBL" id="MBU3826833.1"/>
    </source>
</evidence>
<dbReference type="InterPro" id="IPR036249">
    <property type="entry name" value="Thioredoxin-like_sf"/>
</dbReference>
<evidence type="ECO:0000256" key="6">
    <source>
        <dbReference type="ARBA" id="ARBA00023284"/>
    </source>
</evidence>
<dbReference type="GO" id="GO:0016491">
    <property type="term" value="F:oxidoreductase activity"/>
    <property type="evidence" value="ECO:0007669"/>
    <property type="project" value="InterPro"/>
</dbReference>
<feature type="chain" id="PRO_5038604664" description="Thiol:disulfide interchange protein" evidence="9">
    <location>
        <begin position="28"/>
        <end position="211"/>
    </location>
</feature>
<organism evidence="11 12">
    <name type="scientific">Candidatus Anaerobiospirillum merdipullorum</name>
    <dbReference type="NCBI Taxonomy" id="2838450"/>
    <lineage>
        <taxon>Bacteria</taxon>
        <taxon>Pseudomonadati</taxon>
        <taxon>Pseudomonadota</taxon>
        <taxon>Gammaproteobacteria</taxon>
        <taxon>Aeromonadales</taxon>
        <taxon>Succinivibrionaceae</taxon>
        <taxon>Anaerobiospirillum</taxon>
    </lineage>
</organism>
<protein>
    <recommendedName>
        <fullName evidence="7">Thiol:disulfide interchange protein</fullName>
    </recommendedName>
</protein>
<evidence type="ECO:0000259" key="10">
    <source>
        <dbReference type="PROSITE" id="PS51352"/>
    </source>
</evidence>
<sequence length="211" mass="23510">MMVKLFHKIGLMLTVALLPLMAAQVSAATVQYEEGTHYKVRSETKSAQPEIREFFSFWCGHCFGLQPTFAKIEATYKDKATFVKNPVGLLGGMMGPESQRCFAAASLMGMEDEFTAALFDKMHVRNEIPHSHADMVAFFGEELGIPEDRLERDYNAFPVAGMVASWDQAVDKYEIDAVPELLVNGKYLAVMESVNGEDELIDLIGYLLTLP</sequence>
<evidence type="ECO:0000313" key="12">
    <source>
        <dbReference type="Proteomes" id="UP000824150"/>
    </source>
</evidence>
<feature type="signal peptide" evidence="9">
    <location>
        <begin position="1"/>
        <end position="27"/>
    </location>
</feature>
<reference evidence="11" key="2">
    <citation type="submission" date="2021-04" db="EMBL/GenBank/DDBJ databases">
        <authorList>
            <person name="Gilroy R."/>
        </authorList>
    </citation>
    <scope>NUCLEOTIDE SEQUENCE</scope>
    <source>
        <strain evidence="11">687</strain>
    </source>
</reference>
<dbReference type="EMBL" id="JAHLFG010000054">
    <property type="protein sequence ID" value="MBU3826833.1"/>
    <property type="molecule type" value="Genomic_DNA"/>
</dbReference>
<evidence type="ECO:0000256" key="8">
    <source>
        <dbReference type="PIRSR" id="PIRSR001488-1"/>
    </source>
</evidence>
<evidence type="ECO:0000256" key="4">
    <source>
        <dbReference type="ARBA" id="ARBA00022764"/>
    </source>
</evidence>
<evidence type="ECO:0000256" key="9">
    <source>
        <dbReference type="SAM" id="SignalP"/>
    </source>
</evidence>
<dbReference type="PANTHER" id="PTHR35891">
    <property type="entry name" value="THIOL:DISULFIDE INTERCHANGE PROTEIN DSBA"/>
    <property type="match status" value="1"/>
</dbReference>
<dbReference type="InterPro" id="IPR013766">
    <property type="entry name" value="Thioredoxin_domain"/>
</dbReference>
<dbReference type="Gene3D" id="3.40.30.10">
    <property type="entry name" value="Glutaredoxin"/>
    <property type="match status" value="1"/>
</dbReference>
<comment type="subcellular location">
    <subcellularLocation>
        <location evidence="1 7">Periplasm</location>
    </subcellularLocation>
</comment>
<dbReference type="PANTHER" id="PTHR35891:SF3">
    <property type="entry name" value="THIOL:DISULFIDE INTERCHANGE PROTEIN DSBL"/>
    <property type="match status" value="1"/>
</dbReference>
<accession>A0A9E2NS59</accession>
<evidence type="ECO:0000256" key="7">
    <source>
        <dbReference type="PIRNR" id="PIRNR001488"/>
    </source>
</evidence>
<evidence type="ECO:0000256" key="5">
    <source>
        <dbReference type="ARBA" id="ARBA00023157"/>
    </source>
</evidence>
<dbReference type="Pfam" id="PF01323">
    <property type="entry name" value="DSBA"/>
    <property type="match status" value="1"/>
</dbReference>
<reference evidence="11" key="1">
    <citation type="journal article" date="2021" name="PeerJ">
        <title>Extensive microbial diversity within the chicken gut microbiome revealed by metagenomics and culture.</title>
        <authorList>
            <person name="Gilroy R."/>
            <person name="Ravi A."/>
            <person name="Getino M."/>
            <person name="Pursley I."/>
            <person name="Horton D.L."/>
            <person name="Alikhan N.F."/>
            <person name="Baker D."/>
            <person name="Gharbi K."/>
            <person name="Hall N."/>
            <person name="Watson M."/>
            <person name="Adriaenssens E.M."/>
            <person name="Foster-Nyarko E."/>
            <person name="Jarju S."/>
            <person name="Secka A."/>
            <person name="Antonio M."/>
            <person name="Oren A."/>
            <person name="Chaudhuri R.R."/>
            <person name="La Ragione R."/>
            <person name="Hildebrand F."/>
            <person name="Pallen M.J."/>
        </authorList>
    </citation>
    <scope>NUCLEOTIDE SEQUENCE</scope>
    <source>
        <strain evidence="11">687</strain>
    </source>
</reference>
<dbReference type="Proteomes" id="UP000824150">
    <property type="component" value="Unassembled WGS sequence"/>
</dbReference>
<feature type="domain" description="Thioredoxin" evidence="10">
    <location>
        <begin position="19"/>
        <end position="175"/>
    </location>
</feature>
<keyword evidence="6" id="KW-0676">Redox-active center</keyword>
<evidence type="ECO:0000256" key="1">
    <source>
        <dbReference type="ARBA" id="ARBA00004418"/>
    </source>
</evidence>
<comment type="similarity">
    <text evidence="2">Belongs to the thioredoxin family. DsbA subfamily.</text>
</comment>
<dbReference type="InterPro" id="IPR001853">
    <property type="entry name" value="DSBA-like_thioredoxin_dom"/>
</dbReference>
<dbReference type="CDD" id="cd03019">
    <property type="entry name" value="DsbA_DsbA"/>
    <property type="match status" value="1"/>
</dbReference>
<dbReference type="PROSITE" id="PS51352">
    <property type="entry name" value="THIOREDOXIN_2"/>
    <property type="match status" value="1"/>
</dbReference>
<gene>
    <name evidence="11" type="ORF">IAA31_05025</name>
</gene>
<dbReference type="SUPFAM" id="SSF52833">
    <property type="entry name" value="Thioredoxin-like"/>
    <property type="match status" value="1"/>
</dbReference>
<comment type="caution">
    <text evidence="11">The sequence shown here is derived from an EMBL/GenBank/DDBJ whole genome shotgun (WGS) entry which is preliminary data.</text>
</comment>
<feature type="disulfide bond" description="Redox-active" evidence="8">
    <location>
        <begin position="59"/>
        <end position="62"/>
    </location>
</feature>